<dbReference type="AlphaFoldDB" id="A0AAV0M6J0"/>
<feature type="compositionally biased region" description="Gly residues" evidence="1">
    <location>
        <begin position="11"/>
        <end position="32"/>
    </location>
</feature>
<feature type="region of interest" description="Disordered" evidence="1">
    <location>
        <begin position="62"/>
        <end position="106"/>
    </location>
</feature>
<sequence>MGDARRPGDPGPGGIGAGELGAGAVVGGGAGRSGELLGSAGAVGDPADDTGDRVLVHCVRGAPAEHGEGPGEEKVPRRGVRPARVLERPEKARGVQAQGDQERPAGVVGVRRVLRAAVGVPGDRPAGEFGDPFGGSVAQEHRGCCYPVQLK</sequence>
<dbReference type="Proteomes" id="UP001154282">
    <property type="component" value="Unassembled WGS sequence"/>
</dbReference>
<name>A0AAV0M6J0_9ROSI</name>
<evidence type="ECO:0000313" key="2">
    <source>
        <dbReference type="EMBL" id="CAI0442358.1"/>
    </source>
</evidence>
<protein>
    <submittedName>
        <fullName evidence="2">Uncharacterized protein</fullName>
    </submittedName>
</protein>
<organism evidence="2 3">
    <name type="scientific">Linum tenue</name>
    <dbReference type="NCBI Taxonomy" id="586396"/>
    <lineage>
        <taxon>Eukaryota</taxon>
        <taxon>Viridiplantae</taxon>
        <taxon>Streptophyta</taxon>
        <taxon>Embryophyta</taxon>
        <taxon>Tracheophyta</taxon>
        <taxon>Spermatophyta</taxon>
        <taxon>Magnoliopsida</taxon>
        <taxon>eudicotyledons</taxon>
        <taxon>Gunneridae</taxon>
        <taxon>Pentapetalae</taxon>
        <taxon>rosids</taxon>
        <taxon>fabids</taxon>
        <taxon>Malpighiales</taxon>
        <taxon>Linaceae</taxon>
        <taxon>Linum</taxon>
    </lineage>
</organism>
<feature type="compositionally biased region" description="Basic and acidic residues" evidence="1">
    <location>
        <begin position="84"/>
        <end position="93"/>
    </location>
</feature>
<feature type="compositionally biased region" description="Basic and acidic residues" evidence="1">
    <location>
        <begin position="63"/>
        <end position="76"/>
    </location>
</feature>
<keyword evidence="3" id="KW-1185">Reference proteome</keyword>
<feature type="region of interest" description="Disordered" evidence="1">
    <location>
        <begin position="1"/>
        <end position="49"/>
    </location>
</feature>
<proteinExistence type="predicted"/>
<reference evidence="2" key="1">
    <citation type="submission" date="2022-08" db="EMBL/GenBank/DDBJ databases">
        <authorList>
            <person name="Gutierrez-Valencia J."/>
        </authorList>
    </citation>
    <scope>NUCLEOTIDE SEQUENCE</scope>
</reference>
<dbReference type="EMBL" id="CAMGYJ010000007">
    <property type="protein sequence ID" value="CAI0442358.1"/>
    <property type="molecule type" value="Genomic_DNA"/>
</dbReference>
<gene>
    <name evidence="2" type="ORF">LITE_LOCUS27230</name>
</gene>
<comment type="caution">
    <text evidence="2">The sequence shown here is derived from an EMBL/GenBank/DDBJ whole genome shotgun (WGS) entry which is preliminary data.</text>
</comment>
<feature type="compositionally biased region" description="Low complexity" evidence="1">
    <location>
        <begin position="33"/>
        <end position="42"/>
    </location>
</feature>
<accession>A0AAV0M6J0</accession>
<evidence type="ECO:0000313" key="3">
    <source>
        <dbReference type="Proteomes" id="UP001154282"/>
    </source>
</evidence>
<evidence type="ECO:0000256" key="1">
    <source>
        <dbReference type="SAM" id="MobiDB-lite"/>
    </source>
</evidence>